<dbReference type="AlphaFoldDB" id="A0AAV1EGN2"/>
<dbReference type="PANTHER" id="PTHR31321:SF98">
    <property type="entry name" value="PECTINESTERASE 67-RELATED"/>
    <property type="match status" value="1"/>
</dbReference>
<dbReference type="EMBL" id="OX459126">
    <property type="protein sequence ID" value="CAI9118887.1"/>
    <property type="molecule type" value="Genomic_DNA"/>
</dbReference>
<comment type="catalytic activity">
    <reaction evidence="7">
        <text>[(1-&gt;4)-alpha-D-galacturonosyl methyl ester](n) + n H2O = [(1-&gt;4)-alpha-D-galacturonosyl](n) + n methanol + n H(+)</text>
        <dbReference type="Rhea" id="RHEA:22380"/>
        <dbReference type="Rhea" id="RHEA-COMP:14570"/>
        <dbReference type="Rhea" id="RHEA-COMP:14573"/>
        <dbReference type="ChEBI" id="CHEBI:15377"/>
        <dbReference type="ChEBI" id="CHEBI:15378"/>
        <dbReference type="ChEBI" id="CHEBI:17790"/>
        <dbReference type="ChEBI" id="CHEBI:140522"/>
        <dbReference type="ChEBI" id="CHEBI:140523"/>
        <dbReference type="EC" id="3.1.1.11"/>
    </reaction>
</comment>
<feature type="domain" description="Pectinesterase catalytic" evidence="9">
    <location>
        <begin position="70"/>
        <end position="352"/>
    </location>
</feature>
<evidence type="ECO:0000313" key="10">
    <source>
        <dbReference type="EMBL" id="CAI9118887.1"/>
    </source>
</evidence>
<dbReference type="PANTHER" id="PTHR31321">
    <property type="entry name" value="ACYL-COA THIOESTER HYDROLASE YBHC-RELATED"/>
    <property type="match status" value="1"/>
</dbReference>
<accession>A0AAV1EGN2</accession>
<keyword evidence="6" id="KW-0325">Glycoprotein</keyword>
<gene>
    <name evidence="10" type="ORF">OLC1_LOCUS24661</name>
</gene>
<name>A0AAV1EGN2_OLDCO</name>
<dbReference type="EC" id="3.1.1.11" evidence="3"/>
<reference evidence="10" key="1">
    <citation type="submission" date="2023-03" db="EMBL/GenBank/DDBJ databases">
        <authorList>
            <person name="Julca I."/>
        </authorList>
    </citation>
    <scope>NUCLEOTIDE SEQUENCE</scope>
</reference>
<sequence length="361" mass="39972">MMPSSSSSSLIRSSLTNVAQTSLVILFLCHVLFQNCYYVNGLFIAGDPKVIDSQLLTEKIVANQTIRVNVNGEGSDFKSIQAAIDSVPEGNSNWIIIHVRKGIYKENVHIPRNKPYIFMRGDGKGKTSIIWTESSHNKFQSATFKVQAQNFIAFGISFKNEGPNGVANAAHVAAFVGGDKIAFYDCGFFSTHNTLFDYKGRHYYHNCYIQGSVDLIFGRARSIYDKCEIFVVGDRRVDIHGSIAAHSRKSAGENSGFVFVKGKIYGVGNGNVYLGRAKDAFSRVIFANTYLSRSIVPQGWTNWSYAGSTNHVHHAEYNCHGPGSTPKDRAPWSKQLSDKEVAPFISLDFIHGKHWLPAASL</sequence>
<comment type="pathway">
    <text evidence="1">Glycan metabolism; pectin degradation; 2-dehydro-3-deoxy-D-gluconate from pectin: step 1/5.</text>
</comment>
<evidence type="ECO:0000256" key="5">
    <source>
        <dbReference type="ARBA" id="ARBA00023085"/>
    </source>
</evidence>
<evidence type="ECO:0000313" key="11">
    <source>
        <dbReference type="Proteomes" id="UP001161247"/>
    </source>
</evidence>
<comment type="function">
    <text evidence="8">Acts in the modification of cell walls via demethylesterification of cell wall pectin.</text>
</comment>
<dbReference type="InterPro" id="IPR012334">
    <property type="entry name" value="Pectin_lyas_fold"/>
</dbReference>
<protein>
    <recommendedName>
        <fullName evidence="3">pectinesterase</fullName>
        <ecNumber evidence="3">3.1.1.11</ecNumber>
    </recommendedName>
</protein>
<evidence type="ECO:0000256" key="1">
    <source>
        <dbReference type="ARBA" id="ARBA00005184"/>
    </source>
</evidence>
<organism evidence="10 11">
    <name type="scientific">Oldenlandia corymbosa var. corymbosa</name>
    <dbReference type="NCBI Taxonomy" id="529605"/>
    <lineage>
        <taxon>Eukaryota</taxon>
        <taxon>Viridiplantae</taxon>
        <taxon>Streptophyta</taxon>
        <taxon>Embryophyta</taxon>
        <taxon>Tracheophyta</taxon>
        <taxon>Spermatophyta</taxon>
        <taxon>Magnoliopsida</taxon>
        <taxon>eudicotyledons</taxon>
        <taxon>Gunneridae</taxon>
        <taxon>Pentapetalae</taxon>
        <taxon>asterids</taxon>
        <taxon>lamiids</taxon>
        <taxon>Gentianales</taxon>
        <taxon>Rubiaceae</taxon>
        <taxon>Rubioideae</taxon>
        <taxon>Spermacoceae</taxon>
        <taxon>Hedyotis-Oldenlandia complex</taxon>
        <taxon>Oldenlandia</taxon>
    </lineage>
</organism>
<keyword evidence="5" id="KW-0063">Aspartyl esterase</keyword>
<dbReference type="FunFam" id="2.160.20.10:FF:000013">
    <property type="entry name" value="Pectinesterase"/>
    <property type="match status" value="1"/>
</dbReference>
<evidence type="ECO:0000259" key="9">
    <source>
        <dbReference type="Pfam" id="PF01095"/>
    </source>
</evidence>
<evidence type="ECO:0000256" key="3">
    <source>
        <dbReference type="ARBA" id="ARBA00013229"/>
    </source>
</evidence>
<dbReference type="Gene3D" id="2.160.20.10">
    <property type="entry name" value="Single-stranded right-handed beta-helix, Pectin lyase-like"/>
    <property type="match status" value="1"/>
</dbReference>
<keyword evidence="4" id="KW-0378">Hydrolase</keyword>
<dbReference type="SUPFAM" id="SSF51126">
    <property type="entry name" value="Pectin lyase-like"/>
    <property type="match status" value="1"/>
</dbReference>
<dbReference type="InterPro" id="IPR000070">
    <property type="entry name" value="Pectinesterase_cat"/>
</dbReference>
<evidence type="ECO:0000256" key="4">
    <source>
        <dbReference type="ARBA" id="ARBA00022801"/>
    </source>
</evidence>
<evidence type="ECO:0000256" key="6">
    <source>
        <dbReference type="ARBA" id="ARBA00023180"/>
    </source>
</evidence>
<dbReference type="GO" id="GO:0030599">
    <property type="term" value="F:pectinesterase activity"/>
    <property type="evidence" value="ECO:0007669"/>
    <property type="project" value="UniProtKB-EC"/>
</dbReference>
<comment type="similarity">
    <text evidence="2">Belongs to the pectinesterase family.</text>
</comment>
<dbReference type="GO" id="GO:0042545">
    <property type="term" value="P:cell wall modification"/>
    <property type="evidence" value="ECO:0007669"/>
    <property type="project" value="InterPro"/>
</dbReference>
<dbReference type="InterPro" id="IPR011050">
    <property type="entry name" value="Pectin_lyase_fold/virulence"/>
</dbReference>
<proteinExistence type="inferred from homology"/>
<dbReference type="Proteomes" id="UP001161247">
    <property type="component" value="Chromosome 9"/>
</dbReference>
<evidence type="ECO:0000256" key="7">
    <source>
        <dbReference type="ARBA" id="ARBA00047928"/>
    </source>
</evidence>
<evidence type="ECO:0000256" key="8">
    <source>
        <dbReference type="ARBA" id="ARBA00057335"/>
    </source>
</evidence>
<evidence type="ECO:0000256" key="2">
    <source>
        <dbReference type="ARBA" id="ARBA00008891"/>
    </source>
</evidence>
<dbReference type="GO" id="GO:0045490">
    <property type="term" value="P:pectin catabolic process"/>
    <property type="evidence" value="ECO:0007669"/>
    <property type="project" value="TreeGrafter"/>
</dbReference>
<keyword evidence="11" id="KW-1185">Reference proteome</keyword>
<dbReference type="Pfam" id="PF01095">
    <property type="entry name" value="Pectinesterase"/>
    <property type="match status" value="1"/>
</dbReference>